<keyword evidence="1" id="KW-0812">Transmembrane</keyword>
<comment type="caution">
    <text evidence="2">The sequence shown here is derived from an EMBL/GenBank/DDBJ whole genome shotgun (WGS) entry which is preliminary data.</text>
</comment>
<feature type="transmembrane region" description="Helical" evidence="1">
    <location>
        <begin position="61"/>
        <end position="81"/>
    </location>
</feature>
<feature type="transmembrane region" description="Helical" evidence="1">
    <location>
        <begin position="108"/>
        <end position="138"/>
    </location>
</feature>
<dbReference type="AlphaFoldDB" id="A0A3N6LY73"/>
<evidence type="ECO:0000256" key="1">
    <source>
        <dbReference type="SAM" id="Phobius"/>
    </source>
</evidence>
<dbReference type="RefSeq" id="WP_124176669.1">
    <property type="nucleotide sequence ID" value="NZ_REFY01000001.1"/>
</dbReference>
<reference evidence="2 3" key="1">
    <citation type="submission" date="2018-10" db="EMBL/GenBank/DDBJ databases">
        <title>Natrarchaeobius chitinivorans gen. nov., sp. nov., and Natrarchaeobius haloalkaliphilus sp. nov., alkaliphilic, chitin-utilizing haloarchaea from hypersaline alkaline lakes.</title>
        <authorList>
            <person name="Sorokin D.Y."/>
            <person name="Elcheninov A.G."/>
            <person name="Kostrikina N.A."/>
            <person name="Bale N.J."/>
            <person name="Sinninghe Damste J.S."/>
            <person name="Khijniak T.V."/>
            <person name="Kublanov I.V."/>
            <person name="Toshchakov S.V."/>
        </authorList>
    </citation>
    <scope>NUCLEOTIDE SEQUENCE [LARGE SCALE GENOMIC DNA]</scope>
    <source>
        <strain evidence="2 3">AArcht-Sl</strain>
    </source>
</reference>
<feature type="transmembrane region" description="Helical" evidence="1">
    <location>
        <begin position="150"/>
        <end position="168"/>
    </location>
</feature>
<keyword evidence="1" id="KW-0472">Membrane</keyword>
<accession>A0A3N6LY73</accession>
<sequence>MSSHSNGPTTYGFGGSLNWLLGSAVGGIIGSILFGAVLWIVDPAIVTETIPAIYGIDPGTVGLVFHLIHGTVLGIIFGFIVSRNPIFSTITADATTGLFAGRGLTTRFALAGLVYGLAVWAFLPIIVQSIWIAFTGIVDPGFPFAAFESLIGHLLYGLLLGALFAVFVETAPEAEETESPFDETSDSD</sequence>
<feature type="transmembrane region" description="Helical" evidence="1">
    <location>
        <begin position="20"/>
        <end position="41"/>
    </location>
</feature>
<keyword evidence="3" id="KW-1185">Reference proteome</keyword>
<name>A0A3N6LY73_9EURY</name>
<organism evidence="2 3">
    <name type="scientific">Natrarchaeobius halalkaliphilus</name>
    <dbReference type="NCBI Taxonomy" id="1679091"/>
    <lineage>
        <taxon>Archaea</taxon>
        <taxon>Methanobacteriati</taxon>
        <taxon>Methanobacteriota</taxon>
        <taxon>Stenosarchaea group</taxon>
        <taxon>Halobacteria</taxon>
        <taxon>Halobacteriales</taxon>
        <taxon>Natrialbaceae</taxon>
        <taxon>Natrarchaeobius</taxon>
    </lineage>
</organism>
<evidence type="ECO:0000313" key="3">
    <source>
        <dbReference type="Proteomes" id="UP000273828"/>
    </source>
</evidence>
<dbReference type="OrthoDB" id="204680at2157"/>
<gene>
    <name evidence="2" type="ORF">EA462_00765</name>
</gene>
<dbReference type="EMBL" id="REFY01000001">
    <property type="protein sequence ID" value="RQG92794.1"/>
    <property type="molecule type" value="Genomic_DNA"/>
</dbReference>
<evidence type="ECO:0000313" key="2">
    <source>
        <dbReference type="EMBL" id="RQG92794.1"/>
    </source>
</evidence>
<keyword evidence="1" id="KW-1133">Transmembrane helix</keyword>
<dbReference type="Proteomes" id="UP000273828">
    <property type="component" value="Unassembled WGS sequence"/>
</dbReference>
<protein>
    <recommendedName>
        <fullName evidence="4">Histidine kinase</fullName>
    </recommendedName>
</protein>
<proteinExistence type="predicted"/>
<evidence type="ECO:0008006" key="4">
    <source>
        <dbReference type="Google" id="ProtNLM"/>
    </source>
</evidence>